<dbReference type="Pfam" id="PF00583">
    <property type="entry name" value="Acetyltransf_1"/>
    <property type="match status" value="1"/>
</dbReference>
<gene>
    <name evidence="4" type="ORF">H6A13_09545</name>
</gene>
<reference evidence="4" key="2">
    <citation type="journal article" date="2021" name="Sci. Rep.">
        <title>The distribution of antibiotic resistance genes in chicken gut microbiota commensals.</title>
        <authorList>
            <person name="Juricova H."/>
            <person name="Matiasovicova J."/>
            <person name="Kubasova T."/>
            <person name="Cejkova D."/>
            <person name="Rychlik I."/>
        </authorList>
    </citation>
    <scope>NUCLEOTIDE SEQUENCE</scope>
    <source>
        <strain evidence="4">An420c</strain>
    </source>
</reference>
<feature type="domain" description="N-acetyltransferase" evidence="3">
    <location>
        <begin position="1"/>
        <end position="148"/>
    </location>
</feature>
<proteinExistence type="predicted"/>
<evidence type="ECO:0000313" key="5">
    <source>
        <dbReference type="Proteomes" id="UP000713880"/>
    </source>
</evidence>
<evidence type="ECO:0000256" key="2">
    <source>
        <dbReference type="ARBA" id="ARBA00023315"/>
    </source>
</evidence>
<protein>
    <submittedName>
        <fullName evidence="4">GNAT family N-acetyltransferase</fullName>
    </submittedName>
</protein>
<dbReference type="PANTHER" id="PTHR43877">
    <property type="entry name" value="AMINOALKYLPHOSPHONATE N-ACETYLTRANSFERASE-RELATED-RELATED"/>
    <property type="match status" value="1"/>
</dbReference>
<dbReference type="InterPro" id="IPR050832">
    <property type="entry name" value="Bact_Acetyltransf"/>
</dbReference>
<keyword evidence="1" id="KW-0808">Transferase</keyword>
<evidence type="ECO:0000313" key="4">
    <source>
        <dbReference type="EMBL" id="MBM6827332.1"/>
    </source>
</evidence>
<reference evidence="4" key="1">
    <citation type="submission" date="2020-08" db="EMBL/GenBank/DDBJ databases">
        <authorList>
            <person name="Cejkova D."/>
            <person name="Kubasova T."/>
            <person name="Jahodarova E."/>
            <person name="Rychlik I."/>
        </authorList>
    </citation>
    <scope>NUCLEOTIDE SEQUENCE</scope>
    <source>
        <strain evidence="4">An420c</strain>
    </source>
</reference>
<name>A0A938X2P1_9CLOT</name>
<dbReference type="Proteomes" id="UP000713880">
    <property type="component" value="Unassembled WGS sequence"/>
</dbReference>
<accession>A0A938X2P1</accession>
<keyword evidence="2" id="KW-0012">Acyltransferase</keyword>
<dbReference type="PROSITE" id="PS51186">
    <property type="entry name" value="GNAT"/>
    <property type="match status" value="1"/>
</dbReference>
<dbReference type="EMBL" id="JACJLV010000031">
    <property type="protein sequence ID" value="MBM6827332.1"/>
    <property type="molecule type" value="Genomic_DNA"/>
</dbReference>
<dbReference type="InterPro" id="IPR016181">
    <property type="entry name" value="Acyl_CoA_acyltransferase"/>
</dbReference>
<evidence type="ECO:0000259" key="3">
    <source>
        <dbReference type="PROSITE" id="PS51186"/>
    </source>
</evidence>
<sequence>MHYRKATIEDIPELARIRKMQLHDEGPQPEETMDEELEVYFSEKMADGSLIQWVAEDDNRIIGTGAIIFMDFPPSFTNKSGKQGYIANMYTSPGYRGKGIATEILERLIREGKQRKITKYILYASCHGRPVYERYGFRDAGAWMELKL</sequence>
<organism evidence="4 5">
    <name type="scientific">Mordavella massiliensis</name>
    <dbReference type="NCBI Taxonomy" id="1871024"/>
    <lineage>
        <taxon>Bacteria</taxon>
        <taxon>Bacillati</taxon>
        <taxon>Bacillota</taxon>
        <taxon>Clostridia</taxon>
        <taxon>Eubacteriales</taxon>
        <taxon>Clostridiaceae</taxon>
        <taxon>Mordavella</taxon>
    </lineage>
</organism>
<dbReference type="InterPro" id="IPR000182">
    <property type="entry name" value="GNAT_dom"/>
</dbReference>
<dbReference type="GO" id="GO:0016747">
    <property type="term" value="F:acyltransferase activity, transferring groups other than amino-acyl groups"/>
    <property type="evidence" value="ECO:0007669"/>
    <property type="project" value="InterPro"/>
</dbReference>
<dbReference type="Gene3D" id="3.40.630.30">
    <property type="match status" value="1"/>
</dbReference>
<dbReference type="SUPFAM" id="SSF55729">
    <property type="entry name" value="Acyl-CoA N-acyltransferases (Nat)"/>
    <property type="match status" value="1"/>
</dbReference>
<dbReference type="AlphaFoldDB" id="A0A938X2P1"/>
<comment type="caution">
    <text evidence="4">The sequence shown here is derived from an EMBL/GenBank/DDBJ whole genome shotgun (WGS) entry which is preliminary data.</text>
</comment>
<evidence type="ECO:0000256" key="1">
    <source>
        <dbReference type="ARBA" id="ARBA00022679"/>
    </source>
</evidence>
<dbReference type="RefSeq" id="WP_204909352.1">
    <property type="nucleotide sequence ID" value="NZ_JACJLV010000031.1"/>
</dbReference>
<keyword evidence="5" id="KW-1185">Reference proteome</keyword>
<dbReference type="CDD" id="cd04301">
    <property type="entry name" value="NAT_SF"/>
    <property type="match status" value="1"/>
</dbReference>